<dbReference type="EMBL" id="PVXP01000108">
    <property type="protein sequence ID" value="PRR79219.1"/>
    <property type="molecule type" value="Genomic_DNA"/>
</dbReference>
<keyword evidence="2" id="KW-0472">Membrane</keyword>
<feature type="transmembrane region" description="Helical" evidence="2">
    <location>
        <begin position="430"/>
        <end position="448"/>
    </location>
</feature>
<reference evidence="6 7" key="1">
    <citation type="submission" date="2018-03" db="EMBL/GenBank/DDBJ databases">
        <title>Genome sequence of Clostridium luticellarii DSM 29923.</title>
        <authorList>
            <person name="Poehlein A."/>
            <person name="Daniel R."/>
        </authorList>
    </citation>
    <scope>NUCLEOTIDE SEQUENCE [LARGE SCALE GENOMIC DNA]</scope>
    <source>
        <strain evidence="6 7">DSM 29923</strain>
    </source>
</reference>
<feature type="signal peptide" evidence="3">
    <location>
        <begin position="1"/>
        <end position="24"/>
    </location>
</feature>
<proteinExistence type="predicted"/>
<gene>
    <name evidence="6" type="ORF">CLLU_35410</name>
</gene>
<feature type="compositionally biased region" description="Gly residues" evidence="1">
    <location>
        <begin position="587"/>
        <end position="596"/>
    </location>
</feature>
<evidence type="ECO:0000256" key="2">
    <source>
        <dbReference type="SAM" id="Phobius"/>
    </source>
</evidence>
<dbReference type="InterPro" id="IPR048389">
    <property type="entry name" value="YciQ-like_C"/>
</dbReference>
<dbReference type="RefSeq" id="WP_106011079.1">
    <property type="nucleotide sequence ID" value="NZ_PVXP01000108.1"/>
</dbReference>
<evidence type="ECO:0000313" key="7">
    <source>
        <dbReference type="Proteomes" id="UP000237798"/>
    </source>
</evidence>
<dbReference type="AlphaFoldDB" id="A0A2T0B5Q7"/>
<evidence type="ECO:0008006" key="8">
    <source>
        <dbReference type="Google" id="ProtNLM"/>
    </source>
</evidence>
<evidence type="ECO:0000256" key="1">
    <source>
        <dbReference type="SAM" id="MobiDB-lite"/>
    </source>
</evidence>
<feature type="transmembrane region" description="Helical" evidence="2">
    <location>
        <begin position="262"/>
        <end position="282"/>
    </location>
</feature>
<evidence type="ECO:0000259" key="5">
    <source>
        <dbReference type="Pfam" id="PF20990"/>
    </source>
</evidence>
<dbReference type="InterPro" id="IPR018702">
    <property type="entry name" value="DUF2207"/>
</dbReference>
<feature type="domain" description="DUF2207" evidence="4">
    <location>
        <begin position="30"/>
        <end position="218"/>
    </location>
</feature>
<dbReference type="Pfam" id="PF09972">
    <property type="entry name" value="DUF2207"/>
    <property type="match status" value="1"/>
</dbReference>
<dbReference type="Proteomes" id="UP000237798">
    <property type="component" value="Unassembled WGS sequence"/>
</dbReference>
<keyword evidence="7" id="KW-1185">Reference proteome</keyword>
<feature type="chain" id="PRO_5015443155" description="DUF2207 domain-containing protein" evidence="3">
    <location>
        <begin position="25"/>
        <end position="596"/>
    </location>
</feature>
<accession>A0A2T0B5Q7</accession>
<name>A0A2T0B5Q7_9CLOT</name>
<comment type="caution">
    <text evidence="6">The sequence shown here is derived from an EMBL/GenBank/DDBJ whole genome shotgun (WGS) entry which is preliminary data.</text>
</comment>
<feature type="compositionally biased region" description="Low complexity" evidence="1">
    <location>
        <begin position="572"/>
        <end position="586"/>
    </location>
</feature>
<organism evidence="6 7">
    <name type="scientific">Clostridium luticellarii</name>
    <dbReference type="NCBI Taxonomy" id="1691940"/>
    <lineage>
        <taxon>Bacteria</taxon>
        <taxon>Bacillati</taxon>
        <taxon>Bacillota</taxon>
        <taxon>Clostridia</taxon>
        <taxon>Eubacteriales</taxon>
        <taxon>Clostridiaceae</taxon>
        <taxon>Clostridium</taxon>
    </lineage>
</organism>
<protein>
    <recommendedName>
        <fullName evidence="8">DUF2207 domain-containing protein</fullName>
    </recommendedName>
</protein>
<feature type="transmembrane region" description="Helical" evidence="2">
    <location>
        <begin position="454"/>
        <end position="472"/>
    </location>
</feature>
<keyword evidence="3" id="KW-0732">Signal</keyword>
<keyword evidence="2" id="KW-0812">Transmembrane</keyword>
<dbReference type="Pfam" id="PF20990">
    <property type="entry name" value="DUF2207_C"/>
    <property type="match status" value="1"/>
</dbReference>
<keyword evidence="2" id="KW-1133">Transmembrane helix</keyword>
<evidence type="ECO:0000259" key="4">
    <source>
        <dbReference type="Pfam" id="PF09972"/>
    </source>
</evidence>
<feature type="domain" description="Predicted membrane protein YciQ-like C-terminal" evidence="5">
    <location>
        <begin position="300"/>
        <end position="521"/>
    </location>
</feature>
<evidence type="ECO:0000313" key="6">
    <source>
        <dbReference type="EMBL" id="PRR79219.1"/>
    </source>
</evidence>
<feature type="region of interest" description="Disordered" evidence="1">
    <location>
        <begin position="572"/>
        <end position="596"/>
    </location>
</feature>
<evidence type="ECO:0000256" key="3">
    <source>
        <dbReference type="SAM" id="SignalP"/>
    </source>
</evidence>
<sequence length="596" mass="68404">MKKFLLCFFVIFTIISINPLNVSASDEVDLSKFNIETTIKEDGSIDMVEFITYNFSGKYNGAYRDVSIKNTDGMYNAKVSYVSKSGQETPFRKVNTAENGDDNVFQILKQDTDLYRIKIYSPSKDEEKTFKITYTMKNVATKYKDTGEFFYEYWSDYNETEIDKLKIHINIPDIAEDNNIKAYYHAVSSGNASVKNGSVDYIFPHVNSKELVETRVLFPASSIPLSSKIRNENALSRILKEEADYREKQQQKIARALRIKEIFNYVSMILGLLFIISMFSVWRKFRNNPQDIYSTYSPPELPEECTPAVAAYMVNRTVDGRTTYATILDLWRKGYLTIEKTEFENSKDKVDFSIKKVKEAAQELLKHERYFISWLFDTLGDGETVTTSAIKKSNENSSFYCDFQKWSKLVEEEVKSRNYYDKKANSAGRWLILFSVIGIIVSIVSLAFRAYFGIFSLLVSIFVMICGIYYCIKRSPYGQSQYNKWIKFKNYIKNADFTYNTSTDYIETYIPYAEALKIERSNMSKLMESFHNPSQDMGWIYYYLLFDSMNLNKSEQFNYYIYDSFGNGSSGSSGSFSGSPSSSSSGSSGGGGAGGF</sequence>
<dbReference type="OrthoDB" id="5507254at2"/>